<dbReference type="InterPro" id="IPR036390">
    <property type="entry name" value="WH_DNA-bd_sf"/>
</dbReference>
<keyword evidence="1" id="KW-0378">Hydrolase</keyword>
<reference evidence="3" key="1">
    <citation type="submission" date="2020-07" db="EMBL/GenBank/DDBJ databases">
        <title>Huge and variable diversity of episymbiotic CPR bacteria and DPANN archaea in groundwater ecosystems.</title>
        <authorList>
            <person name="He C.Y."/>
            <person name="Keren R."/>
            <person name="Whittaker M."/>
            <person name="Farag I.F."/>
            <person name="Doudna J."/>
            <person name="Cate J.H.D."/>
            <person name="Banfield J.F."/>
        </authorList>
    </citation>
    <scope>NUCLEOTIDE SEQUENCE</scope>
    <source>
        <strain evidence="3">NC_groundwater_193_Ag_S-0.1um_51_7</strain>
    </source>
</reference>
<dbReference type="Gene3D" id="3.90.79.10">
    <property type="entry name" value="Nucleoside Triphosphate Pyrophosphohydrolase"/>
    <property type="match status" value="1"/>
</dbReference>
<dbReference type="EMBL" id="JACOZA010000040">
    <property type="protein sequence ID" value="MBI2096841.1"/>
    <property type="molecule type" value="Genomic_DNA"/>
</dbReference>
<comment type="caution">
    <text evidence="3">The sequence shown here is derived from an EMBL/GenBank/DDBJ whole genome shotgun (WGS) entry which is preliminary data.</text>
</comment>
<dbReference type="InterPro" id="IPR015797">
    <property type="entry name" value="NUDIX_hydrolase-like_dom_sf"/>
</dbReference>
<dbReference type="Proteomes" id="UP000724148">
    <property type="component" value="Unassembled WGS sequence"/>
</dbReference>
<name>A0A931SCI6_9BACT</name>
<dbReference type="Pfam" id="PF00293">
    <property type="entry name" value="NUDIX"/>
    <property type="match status" value="1"/>
</dbReference>
<evidence type="ECO:0000313" key="4">
    <source>
        <dbReference type="Proteomes" id="UP000724148"/>
    </source>
</evidence>
<dbReference type="SUPFAM" id="SSF55811">
    <property type="entry name" value="Nudix"/>
    <property type="match status" value="1"/>
</dbReference>
<dbReference type="SUPFAM" id="SSF46785">
    <property type="entry name" value="Winged helix' DNA-binding domain"/>
    <property type="match status" value="1"/>
</dbReference>
<dbReference type="GO" id="GO:0016787">
    <property type="term" value="F:hydrolase activity"/>
    <property type="evidence" value="ECO:0007669"/>
    <property type="project" value="UniProtKB-KW"/>
</dbReference>
<proteinExistence type="predicted"/>
<evidence type="ECO:0000259" key="2">
    <source>
        <dbReference type="PROSITE" id="PS51462"/>
    </source>
</evidence>
<dbReference type="Gene3D" id="1.10.10.10">
    <property type="entry name" value="Winged helix-like DNA-binding domain superfamily/Winged helix DNA-binding domain"/>
    <property type="match status" value="1"/>
</dbReference>
<dbReference type="PROSITE" id="PS00893">
    <property type="entry name" value="NUDIX_BOX"/>
    <property type="match status" value="1"/>
</dbReference>
<evidence type="ECO:0000256" key="1">
    <source>
        <dbReference type="ARBA" id="ARBA00022801"/>
    </source>
</evidence>
<organism evidence="3 4">
    <name type="scientific">Candidatus Sungiibacteriota bacterium</name>
    <dbReference type="NCBI Taxonomy" id="2750080"/>
    <lineage>
        <taxon>Bacteria</taxon>
        <taxon>Candidatus Sungiibacteriota</taxon>
    </lineage>
</organism>
<accession>A0A931SCI6</accession>
<gene>
    <name evidence="3" type="ORF">HYT40_01645</name>
</gene>
<dbReference type="InterPro" id="IPR020084">
    <property type="entry name" value="NUDIX_hydrolase_CS"/>
</dbReference>
<dbReference type="InterPro" id="IPR000086">
    <property type="entry name" value="NUDIX_hydrolase_dom"/>
</dbReference>
<protein>
    <submittedName>
        <fullName evidence="3">NUDIX domain-containing protein</fullName>
    </submittedName>
</protein>
<dbReference type="PROSITE" id="PS51462">
    <property type="entry name" value="NUDIX"/>
    <property type="match status" value="1"/>
</dbReference>
<feature type="domain" description="Nudix hydrolase" evidence="2">
    <location>
        <begin position="83"/>
        <end position="224"/>
    </location>
</feature>
<dbReference type="AlphaFoldDB" id="A0A931SCI6"/>
<evidence type="ECO:0000313" key="3">
    <source>
        <dbReference type="EMBL" id="MBI2096841.1"/>
    </source>
</evidence>
<sequence>MTQKADIHAIQGDILKTLLFNPEARFSDLNINRISTDHFSFHLKKLMDTGFVEKLKEGQYRLTSAGKEFANRFDVDTEKVVLERQAKIGVLIGCVEGTGRARKYLIQQRLKEPYYGFYGFMTGKVKWGETVYETARRELKEEAGLGGDLTLIGIKHKMDYDPAGNLLEDKYFYVFRVEETTGALLETFNGGRNAWMTKEEALALPDLFDGVDETIDWLNQDKLQFVESKYTVAKY</sequence>
<dbReference type="InterPro" id="IPR036388">
    <property type="entry name" value="WH-like_DNA-bd_sf"/>
</dbReference>